<dbReference type="NCBIfam" id="TIGR01730">
    <property type="entry name" value="RND_mfp"/>
    <property type="match status" value="1"/>
</dbReference>
<evidence type="ECO:0000256" key="6">
    <source>
        <dbReference type="SAM" id="MobiDB-lite"/>
    </source>
</evidence>
<accession>A0A2Z5MS57</accession>
<dbReference type="PANTHER" id="PTHR30469:SF12">
    <property type="entry name" value="MULTIDRUG RESISTANCE PROTEIN MDTA"/>
    <property type="match status" value="1"/>
</dbReference>
<evidence type="ECO:0000259" key="8">
    <source>
        <dbReference type="Pfam" id="PF25876"/>
    </source>
</evidence>
<dbReference type="Pfam" id="PF25944">
    <property type="entry name" value="Beta-barrel_RND"/>
    <property type="match status" value="1"/>
</dbReference>
<feature type="domain" description="Multidrug resistance protein MdtA-like alpha-helical hairpin" evidence="8">
    <location>
        <begin position="149"/>
        <end position="218"/>
    </location>
</feature>
<evidence type="ECO:0000259" key="11">
    <source>
        <dbReference type="Pfam" id="PF25989"/>
    </source>
</evidence>
<dbReference type="EMBL" id="CP024902">
    <property type="protein sequence ID" value="AXF20130.1"/>
    <property type="molecule type" value="Genomic_DNA"/>
</dbReference>
<evidence type="ECO:0000256" key="2">
    <source>
        <dbReference type="ARBA" id="ARBA00009477"/>
    </source>
</evidence>
<dbReference type="InterPro" id="IPR058637">
    <property type="entry name" value="YknX-like_C"/>
</dbReference>
<organism evidence="12 13">
    <name type="scientific">Burkholderia pyrrocinia</name>
    <name type="common">Pseudomonas pyrrocinia</name>
    <dbReference type="NCBI Taxonomy" id="60550"/>
    <lineage>
        <taxon>Bacteria</taxon>
        <taxon>Pseudomonadati</taxon>
        <taxon>Pseudomonadota</taxon>
        <taxon>Betaproteobacteria</taxon>
        <taxon>Burkholderiales</taxon>
        <taxon>Burkholderiaceae</taxon>
        <taxon>Burkholderia</taxon>
        <taxon>Burkholderia cepacia complex</taxon>
    </lineage>
</organism>
<dbReference type="GO" id="GO:1990281">
    <property type="term" value="C:efflux pump complex"/>
    <property type="evidence" value="ECO:0007669"/>
    <property type="project" value="TreeGrafter"/>
</dbReference>
<feature type="domain" description="Multidrug resistance protein MdtA-like beta-barrel" evidence="10">
    <location>
        <begin position="255"/>
        <end position="338"/>
    </location>
</feature>
<dbReference type="Pfam" id="PF25917">
    <property type="entry name" value="BSH_RND"/>
    <property type="match status" value="1"/>
</dbReference>
<evidence type="ECO:0000256" key="3">
    <source>
        <dbReference type="ARBA" id="ARBA00022475"/>
    </source>
</evidence>
<dbReference type="PANTHER" id="PTHR30469">
    <property type="entry name" value="MULTIDRUG RESISTANCE PROTEIN MDTA"/>
    <property type="match status" value="1"/>
</dbReference>
<name>A0A2Z5MS57_BURPY</name>
<keyword evidence="7" id="KW-0812">Transmembrane</keyword>
<sequence>MDNQQKPTPPSKDPAARRPRRTLLVGTLAVVVIGGLLWWHPWNRTPAAGSAATGASAVGGASGGTGGHRGRGGPAAMANVPQPVQVAAATQGEMPIVLSALGTVTPLANVTVKTQLSGYLQSVSFQEGQIVKKGDVLAQIDPRPYQVSLENAEGTHARDSALLATARLDLKRYQTLLSQDSIASQTVDTQASLVKQYEGAVKTDQAAIDSAKLNLTYARITAPVSGRVGLRQVDPGNYVTPGDTNGIVVITQLQPMSVIFTTSEDNLSQILKQVNAGQKLSVTAYNRNNTVPLETGSLATLDNQIDTSTGTVKLRASFDNKDGLLFPNQFVNTRLLVDVMRNATIVPTSAVLTGSIGQFVYVVKPDNTVTVRKVTPGPVDGERTSIVSGIALGERVVTDGSDRLREGAKISIPADKPKGASGAHGAGAASGASGTAGHRGGHQHGASQAAAQ</sequence>
<evidence type="ECO:0000259" key="9">
    <source>
        <dbReference type="Pfam" id="PF25917"/>
    </source>
</evidence>
<evidence type="ECO:0000313" key="12">
    <source>
        <dbReference type="EMBL" id="AXF20130.1"/>
    </source>
</evidence>
<evidence type="ECO:0000256" key="1">
    <source>
        <dbReference type="ARBA" id="ARBA00004236"/>
    </source>
</evidence>
<feature type="transmembrane region" description="Helical" evidence="7">
    <location>
        <begin position="21"/>
        <end position="39"/>
    </location>
</feature>
<dbReference type="InterPro" id="IPR058624">
    <property type="entry name" value="MdtA-like_HH"/>
</dbReference>
<dbReference type="Pfam" id="PF25989">
    <property type="entry name" value="YknX_C"/>
    <property type="match status" value="1"/>
</dbReference>
<dbReference type="Gene3D" id="2.40.30.170">
    <property type="match status" value="1"/>
</dbReference>
<dbReference type="Pfam" id="PF25876">
    <property type="entry name" value="HH_MFP_RND"/>
    <property type="match status" value="1"/>
</dbReference>
<dbReference type="NCBIfam" id="NF008589">
    <property type="entry name" value="PRK11556.1"/>
    <property type="match status" value="1"/>
</dbReference>
<evidence type="ECO:0000313" key="13">
    <source>
        <dbReference type="Proteomes" id="UP000253104"/>
    </source>
</evidence>
<keyword evidence="3" id="KW-1003">Cell membrane</keyword>
<dbReference type="Gene3D" id="2.40.50.100">
    <property type="match status" value="1"/>
</dbReference>
<dbReference type="Gene3D" id="1.10.287.470">
    <property type="entry name" value="Helix hairpin bin"/>
    <property type="match status" value="1"/>
</dbReference>
<dbReference type="GO" id="GO:0015562">
    <property type="term" value="F:efflux transmembrane transporter activity"/>
    <property type="evidence" value="ECO:0007669"/>
    <property type="project" value="TreeGrafter"/>
</dbReference>
<dbReference type="InterPro" id="IPR058625">
    <property type="entry name" value="MdtA-like_BSH"/>
</dbReference>
<evidence type="ECO:0000256" key="4">
    <source>
        <dbReference type="ARBA" id="ARBA00022519"/>
    </source>
</evidence>
<feature type="region of interest" description="Disordered" evidence="6">
    <location>
        <begin position="409"/>
        <end position="452"/>
    </location>
</feature>
<gene>
    <name evidence="12" type="ORF">CUJ89_06180</name>
</gene>
<dbReference type="InterPro" id="IPR006143">
    <property type="entry name" value="RND_pump_MFP"/>
</dbReference>
<comment type="similarity">
    <text evidence="2">Belongs to the membrane fusion protein (MFP) (TC 8.A.1) family.</text>
</comment>
<reference evidence="12 13" key="1">
    <citation type="journal article" date="2018" name="ISME J.">
        <title>Involvement of Burkholderiaceae and sulfurous volatiles in disease-suppressive soils.</title>
        <authorList>
            <person name="Carrion V.J."/>
            <person name="Cordovez V."/>
            <person name="Tyc O."/>
            <person name="Etalo D.W."/>
            <person name="de Bruijn I."/>
            <person name="de Jager V.C."/>
            <person name="Medema M.H."/>
            <person name="Eberl L."/>
            <person name="Raaijmakers J.M."/>
        </authorList>
    </citation>
    <scope>NUCLEOTIDE SEQUENCE [LARGE SCALE GENOMIC DNA]</scope>
    <source>
        <strain evidence="13">mHSR5</strain>
    </source>
</reference>
<keyword evidence="4" id="KW-0997">Cell inner membrane</keyword>
<dbReference type="RefSeq" id="WP_114176574.1">
    <property type="nucleotide sequence ID" value="NZ_CP024902.1"/>
</dbReference>
<feature type="domain" description="Multidrug resistance protein MdtA-like barrel-sandwich hybrid" evidence="9">
    <location>
        <begin position="109"/>
        <end position="251"/>
    </location>
</feature>
<feature type="compositionally biased region" description="Low complexity" evidence="6">
    <location>
        <begin position="419"/>
        <end position="436"/>
    </location>
</feature>
<dbReference type="Gene3D" id="2.40.420.20">
    <property type="match status" value="1"/>
</dbReference>
<proteinExistence type="inferred from homology"/>
<dbReference type="Proteomes" id="UP000253104">
    <property type="component" value="Chromosome mHSR5_A"/>
</dbReference>
<dbReference type="OrthoDB" id="9783047at2"/>
<protein>
    <submittedName>
        <fullName evidence="12">Multidrug transporter subunit MdtA</fullName>
    </submittedName>
</protein>
<dbReference type="SUPFAM" id="SSF111369">
    <property type="entry name" value="HlyD-like secretion proteins"/>
    <property type="match status" value="1"/>
</dbReference>
<evidence type="ECO:0000256" key="5">
    <source>
        <dbReference type="ARBA" id="ARBA00023136"/>
    </source>
</evidence>
<dbReference type="InterPro" id="IPR058626">
    <property type="entry name" value="MdtA-like_b-barrel"/>
</dbReference>
<feature type="domain" description="YknX-like C-terminal permuted SH3-like" evidence="11">
    <location>
        <begin position="345"/>
        <end position="411"/>
    </location>
</feature>
<dbReference type="AlphaFoldDB" id="A0A2Z5MS57"/>
<keyword evidence="7" id="KW-1133">Transmembrane helix</keyword>
<evidence type="ECO:0000256" key="7">
    <source>
        <dbReference type="SAM" id="Phobius"/>
    </source>
</evidence>
<evidence type="ECO:0000259" key="10">
    <source>
        <dbReference type="Pfam" id="PF25944"/>
    </source>
</evidence>
<feature type="region of interest" description="Disordered" evidence="6">
    <location>
        <begin position="1"/>
        <end position="20"/>
    </location>
</feature>
<feature type="region of interest" description="Disordered" evidence="6">
    <location>
        <begin position="48"/>
        <end position="77"/>
    </location>
</feature>
<keyword evidence="5 7" id="KW-0472">Membrane</keyword>
<comment type="subcellular location">
    <subcellularLocation>
        <location evidence="1">Cell membrane</location>
    </subcellularLocation>
</comment>
<feature type="compositionally biased region" description="Low complexity" evidence="6">
    <location>
        <begin position="48"/>
        <end position="59"/>
    </location>
</feature>